<sequence length="109" mass="11764">MNTQECCAGQIAHVVSLLPALSALMYMYSTTVLLPLQANGGHDEQRLTTPSPLQLHPSAMGALSRCFLPRSPAMLLLRPTTGLPCSSTSTVKTQLQRYSSILPRRPSSP</sequence>
<name>A0A453KM94_AEGTS</name>
<dbReference type="AlphaFoldDB" id="A0A453KM94"/>
<dbReference type="Proteomes" id="UP000015105">
    <property type="component" value="Chromosome 5D"/>
</dbReference>
<evidence type="ECO:0000313" key="2">
    <source>
        <dbReference type="Proteomes" id="UP000015105"/>
    </source>
</evidence>
<reference evidence="1" key="4">
    <citation type="submission" date="2019-03" db="UniProtKB">
        <authorList>
            <consortium name="EnsemblPlants"/>
        </authorList>
    </citation>
    <scope>IDENTIFICATION</scope>
</reference>
<organism evidence="1 2">
    <name type="scientific">Aegilops tauschii subsp. strangulata</name>
    <name type="common">Goatgrass</name>
    <dbReference type="NCBI Taxonomy" id="200361"/>
    <lineage>
        <taxon>Eukaryota</taxon>
        <taxon>Viridiplantae</taxon>
        <taxon>Streptophyta</taxon>
        <taxon>Embryophyta</taxon>
        <taxon>Tracheophyta</taxon>
        <taxon>Spermatophyta</taxon>
        <taxon>Magnoliopsida</taxon>
        <taxon>Liliopsida</taxon>
        <taxon>Poales</taxon>
        <taxon>Poaceae</taxon>
        <taxon>BOP clade</taxon>
        <taxon>Pooideae</taxon>
        <taxon>Triticodae</taxon>
        <taxon>Triticeae</taxon>
        <taxon>Triticinae</taxon>
        <taxon>Aegilops</taxon>
    </lineage>
</organism>
<reference evidence="1" key="3">
    <citation type="journal article" date="2017" name="Nature">
        <title>Genome sequence of the progenitor of the wheat D genome Aegilops tauschii.</title>
        <authorList>
            <person name="Luo M.C."/>
            <person name="Gu Y.Q."/>
            <person name="Puiu D."/>
            <person name="Wang H."/>
            <person name="Twardziok S.O."/>
            <person name="Deal K.R."/>
            <person name="Huo N."/>
            <person name="Zhu T."/>
            <person name="Wang L."/>
            <person name="Wang Y."/>
            <person name="McGuire P.E."/>
            <person name="Liu S."/>
            <person name="Long H."/>
            <person name="Ramasamy R.K."/>
            <person name="Rodriguez J.C."/>
            <person name="Van S.L."/>
            <person name="Yuan L."/>
            <person name="Wang Z."/>
            <person name="Xia Z."/>
            <person name="Xiao L."/>
            <person name="Anderson O.D."/>
            <person name="Ouyang S."/>
            <person name="Liang Y."/>
            <person name="Zimin A.V."/>
            <person name="Pertea G."/>
            <person name="Qi P."/>
            <person name="Bennetzen J.L."/>
            <person name="Dai X."/>
            <person name="Dawson M.W."/>
            <person name="Muller H.G."/>
            <person name="Kugler K."/>
            <person name="Rivarola-Duarte L."/>
            <person name="Spannagl M."/>
            <person name="Mayer K.F.X."/>
            <person name="Lu F.H."/>
            <person name="Bevan M.W."/>
            <person name="Leroy P."/>
            <person name="Li P."/>
            <person name="You F.M."/>
            <person name="Sun Q."/>
            <person name="Liu Z."/>
            <person name="Lyons E."/>
            <person name="Wicker T."/>
            <person name="Salzberg S.L."/>
            <person name="Devos K.M."/>
            <person name="Dvorak J."/>
        </authorList>
    </citation>
    <scope>NUCLEOTIDE SEQUENCE [LARGE SCALE GENOMIC DNA]</scope>
    <source>
        <strain evidence="1">cv. AL8/78</strain>
    </source>
</reference>
<protein>
    <submittedName>
        <fullName evidence="1">Uncharacterized protein</fullName>
    </submittedName>
</protein>
<accession>A0A453KM94</accession>
<reference evidence="2" key="2">
    <citation type="journal article" date="2017" name="Nat. Plants">
        <title>The Aegilops tauschii genome reveals multiple impacts of transposons.</title>
        <authorList>
            <person name="Zhao G."/>
            <person name="Zou C."/>
            <person name="Li K."/>
            <person name="Wang K."/>
            <person name="Li T."/>
            <person name="Gao L."/>
            <person name="Zhang X."/>
            <person name="Wang H."/>
            <person name="Yang Z."/>
            <person name="Liu X."/>
            <person name="Jiang W."/>
            <person name="Mao L."/>
            <person name="Kong X."/>
            <person name="Jiao Y."/>
            <person name="Jia J."/>
        </authorList>
    </citation>
    <scope>NUCLEOTIDE SEQUENCE [LARGE SCALE GENOMIC DNA]</scope>
    <source>
        <strain evidence="2">cv. AL8/78</strain>
    </source>
</reference>
<dbReference type="EnsemblPlants" id="AET5Gv20459900.10">
    <property type="protein sequence ID" value="AET5Gv20459900.10"/>
    <property type="gene ID" value="AET5Gv20459900"/>
</dbReference>
<dbReference type="Gramene" id="AET5Gv20459900.10">
    <property type="protein sequence ID" value="AET5Gv20459900.10"/>
    <property type="gene ID" value="AET5Gv20459900"/>
</dbReference>
<reference evidence="2" key="1">
    <citation type="journal article" date="2014" name="Science">
        <title>Ancient hybridizations among the ancestral genomes of bread wheat.</title>
        <authorList>
            <consortium name="International Wheat Genome Sequencing Consortium,"/>
            <person name="Marcussen T."/>
            <person name="Sandve S.R."/>
            <person name="Heier L."/>
            <person name="Spannagl M."/>
            <person name="Pfeifer M."/>
            <person name="Jakobsen K.S."/>
            <person name="Wulff B.B."/>
            <person name="Steuernagel B."/>
            <person name="Mayer K.F."/>
            <person name="Olsen O.A."/>
        </authorList>
    </citation>
    <scope>NUCLEOTIDE SEQUENCE [LARGE SCALE GENOMIC DNA]</scope>
    <source>
        <strain evidence="2">cv. AL8/78</strain>
    </source>
</reference>
<reference evidence="1" key="5">
    <citation type="journal article" date="2021" name="G3 (Bethesda)">
        <title>Aegilops tauschii genome assembly Aet v5.0 features greater sequence contiguity and improved annotation.</title>
        <authorList>
            <person name="Wang L."/>
            <person name="Zhu T."/>
            <person name="Rodriguez J.C."/>
            <person name="Deal K.R."/>
            <person name="Dubcovsky J."/>
            <person name="McGuire P.E."/>
            <person name="Lux T."/>
            <person name="Spannagl M."/>
            <person name="Mayer K.F.X."/>
            <person name="Baldrich P."/>
            <person name="Meyers B.C."/>
            <person name="Huo N."/>
            <person name="Gu Y.Q."/>
            <person name="Zhou H."/>
            <person name="Devos K.M."/>
            <person name="Bennetzen J.L."/>
            <person name="Unver T."/>
            <person name="Budak H."/>
            <person name="Gulick P.J."/>
            <person name="Galiba G."/>
            <person name="Kalapos B."/>
            <person name="Nelson D.R."/>
            <person name="Li P."/>
            <person name="You F.M."/>
            <person name="Luo M.C."/>
            <person name="Dvorak J."/>
        </authorList>
    </citation>
    <scope>NUCLEOTIDE SEQUENCE [LARGE SCALE GENOMIC DNA]</scope>
    <source>
        <strain evidence="1">cv. AL8/78</strain>
    </source>
</reference>
<evidence type="ECO:0000313" key="1">
    <source>
        <dbReference type="EnsemblPlants" id="AET5Gv20459900.10"/>
    </source>
</evidence>
<proteinExistence type="predicted"/>
<keyword evidence="2" id="KW-1185">Reference proteome</keyword>